<proteinExistence type="predicted"/>
<organism evidence="1">
    <name type="scientific">Rhipicephalus zambeziensis</name>
    <dbReference type="NCBI Taxonomy" id="60191"/>
    <lineage>
        <taxon>Eukaryota</taxon>
        <taxon>Metazoa</taxon>
        <taxon>Ecdysozoa</taxon>
        <taxon>Arthropoda</taxon>
        <taxon>Chelicerata</taxon>
        <taxon>Arachnida</taxon>
        <taxon>Acari</taxon>
        <taxon>Parasitiformes</taxon>
        <taxon>Ixodida</taxon>
        <taxon>Ixodoidea</taxon>
        <taxon>Ixodidae</taxon>
        <taxon>Rhipicephalinae</taxon>
        <taxon>Rhipicephalus</taxon>
        <taxon>Rhipicephalus</taxon>
    </lineage>
</organism>
<accession>A0A224YLB2</accession>
<sequence length="119" mass="13452">MNALLTPNPFSSNCFFLSLWPLGSNTSAQTRQRPFTQTRNCSIRAKVYGPRGTFTRKRLHIAVLAQQFFRETAQPSSAYLKRFHTWLTCSTIERAQQTARAAIGHGIHCRVKGRTAITP</sequence>
<reference evidence="1" key="1">
    <citation type="journal article" date="2017" name="Parasit. Vectors">
        <title>Sialotranscriptomics of Rhipicephalus zambeziensis reveals intricate expression profiles of secretory proteins and suggests tight temporal transcriptional regulation during blood-feeding.</title>
        <authorList>
            <person name="de Castro M.H."/>
            <person name="de Klerk D."/>
            <person name="Pienaar R."/>
            <person name="Rees D.J.G."/>
            <person name="Mans B.J."/>
        </authorList>
    </citation>
    <scope>NUCLEOTIDE SEQUENCE</scope>
    <source>
        <tissue evidence="1">Salivary glands</tissue>
    </source>
</reference>
<dbReference type="EMBL" id="GFPF01003618">
    <property type="protein sequence ID" value="MAA14764.1"/>
    <property type="molecule type" value="Transcribed_RNA"/>
</dbReference>
<evidence type="ECO:0000313" key="1">
    <source>
        <dbReference type="EMBL" id="MAA14764.1"/>
    </source>
</evidence>
<dbReference type="AlphaFoldDB" id="A0A224YLB2"/>
<name>A0A224YLB2_9ACAR</name>
<protein>
    <submittedName>
        <fullName evidence="1">Uncharacterized protein</fullName>
    </submittedName>
</protein>